<dbReference type="InterPro" id="IPR049304">
    <property type="entry name" value="Gly_rich_dom"/>
</dbReference>
<feature type="domain" description="Glycine-rich" evidence="2">
    <location>
        <begin position="844"/>
        <end position="1025"/>
    </location>
</feature>
<evidence type="ECO:0000313" key="3">
    <source>
        <dbReference type="EMBL" id="AZS12574.1"/>
    </source>
</evidence>
<keyword evidence="4" id="KW-1185">Reference proteome</keyword>
<evidence type="ECO:0000259" key="2">
    <source>
        <dbReference type="Pfam" id="PF21722"/>
    </source>
</evidence>
<organism evidence="3 4">
    <name type="scientific">Mycobacterium phage DrLupo</name>
    <dbReference type="NCBI Taxonomy" id="2499037"/>
    <lineage>
        <taxon>Viruses</taxon>
        <taxon>Duplodnaviria</taxon>
        <taxon>Heunggongvirae</taxon>
        <taxon>Uroviricota</taxon>
        <taxon>Caudoviricetes</taxon>
        <taxon>Barnyardvirus</taxon>
        <taxon>Barnyardvirus drlupo</taxon>
    </lineage>
</organism>
<sequence>MMPGGAAAYGGYKAESSESRALRSFASDKFDYRDQGKNLIQLNNAVGFISGMMRKQQRAIDQANQNFIQQLQSLITDLIVMLGGGGDTGLDFGDLKYVIQAIGAMFGFADENGNITVPVNIFNAAWHFFSNYLGGTANFRELIDQLIDNAIATVLDLFGEVPIAGQALQQLAVFISDIRDLLLPVVDALQTLLDSLNIQLDDIQGIADFFGPLKPLVDALFEALEGIDLPDFSAALRMLIQLGTPLINLIAKAILAVAAFIKMLTGQGTIQQFGDALAAMTLAVDPNAGGGNGLSFGDIGQGLLQTVLADMLGGADWTELFQELTGQSGGLADLGNWLKTNLFGPILPSRLTSIPVASIANTGQNALINPSFTGPDSVETIGSFTHDAVDGHSAAGCASVTADGTRKSIVSNFIPAVEGQKWDIHAWTKYIGLVATAGQNAIRLNVIGYNNNTLVRTDMVTSITSPTGTSANGAPHNNFVQIPPVSYIVPAGVNRFVLEAMVTEAATAGTVKFDDGWVAPTGLLPQWLVQNLPQDLQDTIAFAQTIINKLWTTFSGFESPVDILIEELQDIMSSIPPDHVQGLSGGTIIDTFQNTINALWNGFARATGQVNKSIIDVANQASDTVDTAVTSRDLGEWNNAILGIRDANGFFSGTDPTAKSMYPIPDWPASGDPVAVTASSSNVPIAFWFAEEDAKRGSVQWFGKGNANITAFFVDVYKINYTTMQLEFLHTSPDLLPQLSAGWKKITYNMLTADRVDVVHGDVLAFAFRVTGTGTHQIQVKPLGTMPNDTTRHPFRPCAIRTGVGTINLASLNYTGDYPWVTVGIVEGDVAPPFYAPRTTQFNSVGTFVYDVPPWAKYVDGVLCGAAGGGKGGNGGDTRPGYGGNAGEWRGETLVRGIDFPDIPNAQIIFDIGAGGQGGNKEQNGSTGGVTRRRAISGGKAELNAPAGAGATQYGSGTDPMSTGRSPGDFTFAGKLYNGGIGGTGGRPGANGGSPGAGGGGGYGGIYTVAYAGGDGGRGAGWATARQS</sequence>
<reference evidence="3 4" key="1">
    <citation type="submission" date="2018-12" db="EMBL/GenBank/DDBJ databases">
        <authorList>
            <person name="Almail A."/>
            <person name="Dorhout K.E."/>
            <person name="Johnson J."/>
            <person name="Jorgensen H.J."/>
            <person name="Tolsma S."/>
            <person name="Garlena R.A."/>
            <person name="Russell D.A."/>
            <person name="Pope W.H."/>
            <person name="Jacobs-Sera D."/>
            <person name="Hatfull G.F."/>
        </authorList>
    </citation>
    <scope>NUCLEOTIDE SEQUENCE [LARGE SCALE GENOMIC DNA]</scope>
</reference>
<dbReference type="Proteomes" id="UP000288363">
    <property type="component" value="Segment"/>
</dbReference>
<dbReference type="RefSeq" id="YP_009842736.1">
    <property type="nucleotide sequence ID" value="NC_048743.1"/>
</dbReference>
<dbReference type="EMBL" id="MK279909">
    <property type="protein sequence ID" value="AZS12574.1"/>
    <property type="molecule type" value="Genomic_DNA"/>
</dbReference>
<dbReference type="KEGG" id="vg:55612997"/>
<dbReference type="GeneID" id="55612997"/>
<dbReference type="Pfam" id="PF21722">
    <property type="entry name" value="Gly_rich_2"/>
    <property type="match status" value="1"/>
</dbReference>
<feature type="compositionally biased region" description="Polar residues" evidence="1">
    <location>
        <begin position="953"/>
        <end position="965"/>
    </location>
</feature>
<feature type="region of interest" description="Disordered" evidence="1">
    <location>
        <begin position="938"/>
        <end position="968"/>
    </location>
</feature>
<name>A0A3S9UQL6_9CAUD</name>
<evidence type="ECO:0000256" key="1">
    <source>
        <dbReference type="SAM" id="MobiDB-lite"/>
    </source>
</evidence>
<proteinExistence type="predicted"/>
<accession>A0A3S9UQL6</accession>
<gene>
    <name evidence="3" type="primary">38</name>
    <name evidence="3" type="ORF">SEA_DRLUPO_38</name>
</gene>
<protein>
    <submittedName>
        <fullName evidence="3">Minor tail protein</fullName>
    </submittedName>
</protein>
<dbReference type="Gene3D" id="2.60.120.260">
    <property type="entry name" value="Galactose-binding domain-like"/>
    <property type="match status" value="1"/>
</dbReference>
<evidence type="ECO:0000313" key="4">
    <source>
        <dbReference type="Proteomes" id="UP000288363"/>
    </source>
</evidence>